<keyword evidence="7" id="KW-0106">Calcium</keyword>
<dbReference type="InterPro" id="IPR036465">
    <property type="entry name" value="vWFA_dom_sf"/>
</dbReference>
<dbReference type="InterPro" id="IPR002035">
    <property type="entry name" value="VWF_A"/>
</dbReference>
<evidence type="ECO:0000256" key="15">
    <source>
        <dbReference type="PROSITE-ProRule" id="PRU00803"/>
    </source>
</evidence>
<keyword evidence="12" id="KW-1015">Disulfide bond</keyword>
<dbReference type="InterPro" id="IPR000413">
    <property type="entry name" value="Integrin_alpha"/>
</dbReference>
<evidence type="ECO:0000256" key="2">
    <source>
        <dbReference type="ARBA" id="ARBA00008054"/>
    </source>
</evidence>
<evidence type="ECO:0000256" key="4">
    <source>
        <dbReference type="ARBA" id="ARBA00022723"/>
    </source>
</evidence>
<evidence type="ECO:0000313" key="19">
    <source>
        <dbReference type="Ensembl" id="ENSDCDP00010014068.1"/>
    </source>
</evidence>
<dbReference type="PRINTS" id="PR00453">
    <property type="entry name" value="VWFADOMAIN"/>
</dbReference>
<dbReference type="GO" id="GO:0098609">
    <property type="term" value="P:cell-cell adhesion"/>
    <property type="evidence" value="ECO:0007669"/>
    <property type="project" value="TreeGrafter"/>
</dbReference>
<keyword evidence="13 16" id="KW-0675">Receptor</keyword>
<dbReference type="Pfam" id="PF00092">
    <property type="entry name" value="VWA"/>
    <property type="match status" value="1"/>
</dbReference>
<dbReference type="GO" id="GO:0005178">
    <property type="term" value="F:integrin binding"/>
    <property type="evidence" value="ECO:0007669"/>
    <property type="project" value="TreeGrafter"/>
</dbReference>
<evidence type="ECO:0000256" key="5">
    <source>
        <dbReference type="ARBA" id="ARBA00022729"/>
    </source>
</evidence>
<organism evidence="19 20">
    <name type="scientific">Denticeps clupeoides</name>
    <name type="common">denticle herring</name>
    <dbReference type="NCBI Taxonomy" id="299321"/>
    <lineage>
        <taxon>Eukaryota</taxon>
        <taxon>Metazoa</taxon>
        <taxon>Chordata</taxon>
        <taxon>Craniata</taxon>
        <taxon>Vertebrata</taxon>
        <taxon>Euteleostomi</taxon>
        <taxon>Actinopterygii</taxon>
        <taxon>Neopterygii</taxon>
        <taxon>Teleostei</taxon>
        <taxon>Clupei</taxon>
        <taxon>Clupeiformes</taxon>
        <taxon>Denticipitoidei</taxon>
        <taxon>Denticipitidae</taxon>
        <taxon>Denticeps</taxon>
    </lineage>
</organism>
<dbReference type="InterPro" id="IPR028994">
    <property type="entry name" value="Integrin_alpha_N"/>
</dbReference>
<dbReference type="GO" id="GO:0007160">
    <property type="term" value="P:cell-matrix adhesion"/>
    <property type="evidence" value="ECO:0007669"/>
    <property type="project" value="TreeGrafter"/>
</dbReference>
<evidence type="ECO:0000256" key="6">
    <source>
        <dbReference type="ARBA" id="ARBA00022737"/>
    </source>
</evidence>
<dbReference type="PROSITE" id="PS50234">
    <property type="entry name" value="VWFA"/>
    <property type="match status" value="1"/>
</dbReference>
<dbReference type="SUPFAM" id="SSF69179">
    <property type="entry name" value="Integrin domains"/>
    <property type="match status" value="1"/>
</dbReference>
<dbReference type="GO" id="GO:0046872">
    <property type="term" value="F:metal ion binding"/>
    <property type="evidence" value="ECO:0007669"/>
    <property type="project" value="UniProtKB-KW"/>
</dbReference>
<dbReference type="GO" id="GO:0008305">
    <property type="term" value="C:integrin complex"/>
    <property type="evidence" value="ECO:0007669"/>
    <property type="project" value="InterPro"/>
</dbReference>
<sequence>LIFKSHLHHGTPSIQTENVLVLQVCQQVRTQKKVTEYLNGACKRHNFDNNNNNNNNNDREEDDADDEDVGTEIAFVLDGSGSIQKEDFIRAKSFIVNVMTKVWSVCFNCDFAVVQYGVEIQTELLLKENSNGSQAVEIVKNIKQLGNVTKTASAINHVLEHIFVEENGSRNNSDKIIIVISDGKIFLDEMKLTDVLNKPKMKGITRYAIGVGPSVLNVPEALSEMKEIASDPDEKHFFEVNNYAALEEILSKLEMSIIGQEGTSGEGFQLQLAETGFSAHITHDGSVLLGAVGAYDWSGGLYVNGNETFLNASSAYKPGGSYLGGILALVWYVSHDLKQILEGDQVGSYFGSVLCTVDMDGDGTTDYLLSGAPFFHQRGEEGKVHLYKLEEGIFSKVSELHGQSEYIFAQFGSSIAVIGDVDGNGFKDVAVGAPVEKDESSDSSGSIYIFNGLKGTLRLQHSQVNLVVSCRMSLSGGVWLKLAAEFSSEDFCVGLWVIKIQFSIDLDVGQHKNRLSFVDSKEKSGNITLSSNRSCLHNVKLRYGVGNLLLTGNECSSQRRDKPRCGNLTWCGLHYSQDLIKIGYTQSLDLNFNLMNTREDSYQTTLVLSYPNVLSYKRLVKNVNRSPDSELRCSLLHPIFRSSDQVSHMLQTLVGH</sequence>
<evidence type="ECO:0000256" key="1">
    <source>
        <dbReference type="ARBA" id="ARBA00004479"/>
    </source>
</evidence>
<dbReference type="GO" id="GO:0009897">
    <property type="term" value="C:external side of plasma membrane"/>
    <property type="evidence" value="ECO:0007669"/>
    <property type="project" value="TreeGrafter"/>
</dbReference>
<keyword evidence="3" id="KW-0812">Transmembrane</keyword>
<keyword evidence="11" id="KW-0472">Membrane</keyword>
<keyword evidence="14" id="KW-0325">Glycoprotein</keyword>
<dbReference type="PROSITE" id="PS51470">
    <property type="entry name" value="FG_GAP"/>
    <property type="match status" value="2"/>
</dbReference>
<evidence type="ECO:0000256" key="9">
    <source>
        <dbReference type="ARBA" id="ARBA00022989"/>
    </source>
</evidence>
<feature type="repeat" description="FG-GAP" evidence="15">
    <location>
        <begin position="397"/>
        <end position="459"/>
    </location>
</feature>
<evidence type="ECO:0000256" key="17">
    <source>
        <dbReference type="SAM" id="MobiDB-lite"/>
    </source>
</evidence>
<dbReference type="Gene3D" id="3.40.50.410">
    <property type="entry name" value="von Willebrand factor, type A domain"/>
    <property type="match status" value="1"/>
</dbReference>
<keyword evidence="5" id="KW-0732">Signal</keyword>
<evidence type="ECO:0000259" key="18">
    <source>
        <dbReference type="PROSITE" id="PS50234"/>
    </source>
</evidence>
<evidence type="ECO:0000256" key="10">
    <source>
        <dbReference type="ARBA" id="ARBA00023037"/>
    </source>
</evidence>
<dbReference type="GeneTree" id="ENSGT00940000161532"/>
<dbReference type="AlphaFoldDB" id="A0AAY4AZ77"/>
<comment type="subcellular location">
    <subcellularLocation>
        <location evidence="1 16">Membrane</location>
        <topology evidence="1 16">Single-pass type I membrane protein</topology>
    </subcellularLocation>
</comment>
<evidence type="ECO:0000256" key="3">
    <source>
        <dbReference type="ARBA" id="ARBA00022692"/>
    </source>
</evidence>
<dbReference type="Gene3D" id="2.130.10.130">
    <property type="entry name" value="Integrin alpha, N-terminal"/>
    <property type="match status" value="1"/>
</dbReference>
<dbReference type="InterPro" id="IPR048285">
    <property type="entry name" value="Integrin_alpha_Ig-like_2"/>
</dbReference>
<feature type="region of interest" description="Disordered" evidence="17">
    <location>
        <begin position="45"/>
        <end position="65"/>
    </location>
</feature>
<evidence type="ECO:0000256" key="14">
    <source>
        <dbReference type="ARBA" id="ARBA00023180"/>
    </source>
</evidence>
<dbReference type="GO" id="GO:0033627">
    <property type="term" value="P:cell adhesion mediated by integrin"/>
    <property type="evidence" value="ECO:0007669"/>
    <property type="project" value="TreeGrafter"/>
</dbReference>
<dbReference type="InterPro" id="IPR013519">
    <property type="entry name" value="Int_alpha_beta-p"/>
</dbReference>
<evidence type="ECO:0000256" key="13">
    <source>
        <dbReference type="ARBA" id="ARBA00023170"/>
    </source>
</evidence>
<reference evidence="19" key="2">
    <citation type="submission" date="2025-08" db="UniProtKB">
        <authorList>
            <consortium name="Ensembl"/>
        </authorList>
    </citation>
    <scope>IDENTIFICATION</scope>
</reference>
<dbReference type="PANTHER" id="PTHR23220">
    <property type="entry name" value="INTEGRIN ALPHA"/>
    <property type="match status" value="1"/>
</dbReference>
<dbReference type="SMART" id="SM00191">
    <property type="entry name" value="Int_alpha"/>
    <property type="match status" value="2"/>
</dbReference>
<dbReference type="Pfam" id="PF01839">
    <property type="entry name" value="FG-GAP"/>
    <property type="match status" value="2"/>
</dbReference>
<dbReference type="Proteomes" id="UP000694580">
    <property type="component" value="Chromosome 13"/>
</dbReference>
<reference evidence="19" key="3">
    <citation type="submission" date="2025-09" db="UniProtKB">
        <authorList>
            <consortium name="Ensembl"/>
        </authorList>
    </citation>
    <scope>IDENTIFICATION</scope>
</reference>
<keyword evidence="6" id="KW-0677">Repeat</keyword>
<keyword evidence="9" id="KW-1133">Transmembrane helix</keyword>
<dbReference type="InterPro" id="IPR032695">
    <property type="entry name" value="Integrin_dom_sf"/>
</dbReference>
<dbReference type="SUPFAM" id="SSF53300">
    <property type="entry name" value="vWA-like"/>
    <property type="match status" value="1"/>
</dbReference>
<evidence type="ECO:0000256" key="16">
    <source>
        <dbReference type="RuleBase" id="RU003762"/>
    </source>
</evidence>
<dbReference type="PANTHER" id="PTHR23220:SF79">
    <property type="entry name" value="INTEGRIN ALPHA-E"/>
    <property type="match status" value="1"/>
</dbReference>
<feature type="domain" description="VWFA" evidence="18">
    <location>
        <begin position="72"/>
        <end position="253"/>
    </location>
</feature>
<comment type="similarity">
    <text evidence="2 16">Belongs to the integrin alpha chain family.</text>
</comment>
<name>A0AAY4AZ77_9TELE</name>
<dbReference type="InterPro" id="IPR013517">
    <property type="entry name" value="FG-GAP"/>
</dbReference>
<reference evidence="19 20" key="1">
    <citation type="submission" date="2020-06" db="EMBL/GenBank/DDBJ databases">
        <authorList>
            <consortium name="Wellcome Sanger Institute Data Sharing"/>
        </authorList>
    </citation>
    <scope>NUCLEOTIDE SEQUENCE [LARGE SCALE GENOMIC DNA]</scope>
</reference>
<keyword evidence="4" id="KW-0479">Metal-binding</keyword>
<accession>A0AAY4AZ77</accession>
<protein>
    <submittedName>
        <fullName evidence="19">Integrin, alpha E, tandem duplicate 2</fullName>
    </submittedName>
</protein>
<dbReference type="GO" id="GO:0007229">
    <property type="term" value="P:integrin-mediated signaling pathway"/>
    <property type="evidence" value="ECO:0007669"/>
    <property type="project" value="UniProtKB-KW"/>
</dbReference>
<dbReference type="PRINTS" id="PR01185">
    <property type="entry name" value="INTEGRINA"/>
</dbReference>
<dbReference type="Ensembl" id="ENSDCDT00010014835.1">
    <property type="protein sequence ID" value="ENSDCDP00010014068.1"/>
    <property type="gene ID" value="ENSDCDG00010006455.1"/>
</dbReference>
<evidence type="ECO:0000256" key="12">
    <source>
        <dbReference type="ARBA" id="ARBA00023157"/>
    </source>
</evidence>
<evidence type="ECO:0000256" key="11">
    <source>
        <dbReference type="ARBA" id="ARBA00023136"/>
    </source>
</evidence>
<evidence type="ECO:0000256" key="7">
    <source>
        <dbReference type="ARBA" id="ARBA00022837"/>
    </source>
</evidence>
<keyword evidence="10 16" id="KW-0401">Integrin</keyword>
<keyword evidence="20" id="KW-1185">Reference proteome</keyword>
<evidence type="ECO:0000313" key="20">
    <source>
        <dbReference type="Proteomes" id="UP000694580"/>
    </source>
</evidence>
<dbReference type="SUPFAM" id="SSF69318">
    <property type="entry name" value="Integrin alpha N-terminal domain"/>
    <property type="match status" value="1"/>
</dbReference>
<dbReference type="Pfam" id="PF20805">
    <property type="entry name" value="Integrin_A_Ig_2"/>
    <property type="match status" value="1"/>
</dbReference>
<keyword evidence="8 16" id="KW-0130">Cell adhesion</keyword>
<dbReference type="Gene3D" id="2.60.40.1510">
    <property type="entry name" value="ntegrin, alpha v. Chain A, domain 3"/>
    <property type="match status" value="1"/>
</dbReference>
<feature type="repeat" description="FG-GAP" evidence="15">
    <location>
        <begin position="336"/>
        <end position="396"/>
    </location>
</feature>
<evidence type="ECO:0000256" key="8">
    <source>
        <dbReference type="ARBA" id="ARBA00022889"/>
    </source>
</evidence>
<dbReference type="SMART" id="SM00327">
    <property type="entry name" value="VWA"/>
    <property type="match status" value="1"/>
</dbReference>
<proteinExistence type="inferred from homology"/>